<evidence type="ECO:0000313" key="2">
    <source>
        <dbReference type="Proteomes" id="UP000526786"/>
    </source>
</evidence>
<name>A0AC60W144_9ARCH</name>
<accession>A0AC60W144</accession>
<dbReference type="EMBL" id="JACENC010000014">
    <property type="protein sequence ID" value="MBA4453370.1"/>
    <property type="molecule type" value="Genomic_DNA"/>
</dbReference>
<gene>
    <name evidence="1" type="ORF">H2B05_00305</name>
</gene>
<evidence type="ECO:0000313" key="1">
    <source>
        <dbReference type="EMBL" id="MBA4453370.1"/>
    </source>
</evidence>
<dbReference type="Proteomes" id="UP000526786">
    <property type="component" value="Unassembled WGS sequence"/>
</dbReference>
<organism evidence="1 2">
    <name type="scientific">Candidatus Nitrosomaritimum aestuariumsis</name>
    <dbReference type="NCBI Taxonomy" id="3342354"/>
    <lineage>
        <taxon>Archaea</taxon>
        <taxon>Nitrososphaerota</taxon>
        <taxon>Nitrososphaeria</taxon>
        <taxon>Nitrosopumilales</taxon>
        <taxon>Nitrosopumilaceae</taxon>
        <taxon>Candidatus Nitrosomaritimum</taxon>
    </lineage>
</organism>
<comment type="caution">
    <text evidence="1">The sequence shown here is derived from an EMBL/GenBank/DDBJ whole genome shotgun (WGS) entry which is preliminary data.</text>
</comment>
<sequence length="136" mass="15346">MVNEHSLTVSLEEFGLSKYEAQAYVALISKGTISASELSYYSDIPRTKVYPTLLKLENKKLVIISKSKPIMCTAIAPEDAFDSVIHEQINKVNAMNTLVSKLKKASEESRKSRGSEEKRYYQLSANNVLNQLRKMI</sequence>
<proteinExistence type="predicted"/>
<protein>
    <submittedName>
        <fullName evidence="1">TrmB family transcriptional regulator</fullName>
    </submittedName>
</protein>
<feature type="non-terminal residue" evidence="1">
    <location>
        <position position="136"/>
    </location>
</feature>
<reference evidence="1 2" key="1">
    <citation type="journal article" date="2020" name="Appl. Environ. Microbiol.">
        <title>Genomic Characteristics of a Novel Species of Ammonia-Oxidizing Archaea from the Jiulong River Estuary.</title>
        <authorList>
            <person name="Zou D."/>
            <person name="Wan R."/>
            <person name="Han L."/>
            <person name="Xu M.N."/>
            <person name="Liu Y."/>
            <person name="Liu H."/>
            <person name="Kao S.J."/>
            <person name="Li M."/>
        </authorList>
    </citation>
    <scope>NUCLEOTIDE SEQUENCE [LARGE SCALE GENOMIC DNA]</scope>
    <source>
        <strain evidence="1">W2bin3</strain>
    </source>
</reference>